<sequence length="143" mass="16242">MEAESQPKKRRRRETPSTKKSKRPSSVTADTWQGRKTAITRANLTPFPIQTTTAPIAEEPIVVSPLVLEAPVTGKETGSLDASEPKRKRKRKNGEPPVRCLICNRNHWKRHFPQKTKKGNLNEAEAPREKSVRDNKEPQHETC</sequence>
<feature type="region of interest" description="Disordered" evidence="1">
    <location>
        <begin position="1"/>
        <end position="44"/>
    </location>
</feature>
<dbReference type="Proteomes" id="UP000285405">
    <property type="component" value="Unassembled WGS sequence"/>
</dbReference>
<accession>A0A420J7H3</accession>
<protein>
    <submittedName>
        <fullName evidence="2">Uncharacterized protein</fullName>
    </submittedName>
</protein>
<dbReference type="AlphaFoldDB" id="A0A420J7H3"/>
<evidence type="ECO:0000313" key="3">
    <source>
        <dbReference type="Proteomes" id="UP000285405"/>
    </source>
</evidence>
<name>A0A420J7H3_9PEZI</name>
<dbReference type="EMBL" id="MCBR01001160">
    <property type="protein sequence ID" value="RKF82743.1"/>
    <property type="molecule type" value="Genomic_DNA"/>
</dbReference>
<feature type="compositionally biased region" description="Basic residues" evidence="1">
    <location>
        <begin position="106"/>
        <end position="118"/>
    </location>
</feature>
<evidence type="ECO:0000256" key="1">
    <source>
        <dbReference type="SAM" id="MobiDB-lite"/>
    </source>
</evidence>
<feature type="compositionally biased region" description="Basic residues" evidence="1">
    <location>
        <begin position="8"/>
        <end position="23"/>
    </location>
</feature>
<proteinExistence type="predicted"/>
<feature type="region of interest" description="Disordered" evidence="1">
    <location>
        <begin position="71"/>
        <end position="143"/>
    </location>
</feature>
<organism evidence="2 3">
    <name type="scientific">Golovinomyces cichoracearum</name>
    <dbReference type="NCBI Taxonomy" id="62708"/>
    <lineage>
        <taxon>Eukaryota</taxon>
        <taxon>Fungi</taxon>
        <taxon>Dikarya</taxon>
        <taxon>Ascomycota</taxon>
        <taxon>Pezizomycotina</taxon>
        <taxon>Leotiomycetes</taxon>
        <taxon>Erysiphales</taxon>
        <taxon>Erysiphaceae</taxon>
        <taxon>Golovinomyces</taxon>
    </lineage>
</organism>
<comment type="caution">
    <text evidence="2">The sequence shown here is derived from an EMBL/GenBank/DDBJ whole genome shotgun (WGS) entry which is preliminary data.</text>
</comment>
<evidence type="ECO:0000313" key="2">
    <source>
        <dbReference type="EMBL" id="RKF82743.1"/>
    </source>
</evidence>
<reference evidence="2 3" key="1">
    <citation type="journal article" date="2018" name="BMC Genomics">
        <title>Comparative genome analyses reveal sequence features reflecting distinct modes of host-adaptation between dicot and monocot powdery mildew.</title>
        <authorList>
            <person name="Wu Y."/>
            <person name="Ma X."/>
            <person name="Pan Z."/>
            <person name="Kale S.D."/>
            <person name="Song Y."/>
            <person name="King H."/>
            <person name="Zhang Q."/>
            <person name="Presley C."/>
            <person name="Deng X."/>
            <person name="Wei C.I."/>
            <person name="Xiao S."/>
        </authorList>
    </citation>
    <scope>NUCLEOTIDE SEQUENCE [LARGE SCALE GENOMIC DNA]</scope>
    <source>
        <strain evidence="2">UCSC1</strain>
    </source>
</reference>
<gene>
    <name evidence="2" type="ORF">GcC1_011025</name>
</gene>
<feature type="compositionally biased region" description="Basic and acidic residues" evidence="1">
    <location>
        <begin position="125"/>
        <end position="143"/>
    </location>
</feature>